<dbReference type="PROSITE" id="PS50043">
    <property type="entry name" value="HTH_LUXR_2"/>
    <property type="match status" value="1"/>
</dbReference>
<evidence type="ECO:0000313" key="5">
    <source>
        <dbReference type="EMBL" id="KGA16788.1"/>
    </source>
</evidence>
<evidence type="ECO:0000259" key="4">
    <source>
        <dbReference type="PROSITE" id="PS50043"/>
    </source>
</evidence>
<dbReference type="GO" id="GO:0006355">
    <property type="term" value="P:regulation of DNA-templated transcription"/>
    <property type="evidence" value="ECO:0007669"/>
    <property type="project" value="InterPro"/>
</dbReference>
<dbReference type="SMART" id="SM00421">
    <property type="entry name" value="HTH_LUXR"/>
    <property type="match status" value="1"/>
</dbReference>
<dbReference type="InterPro" id="IPR000792">
    <property type="entry name" value="Tscrpt_reg_LuxR_C"/>
</dbReference>
<keyword evidence="3" id="KW-0804">Transcription</keyword>
<reference evidence="5" key="1">
    <citation type="submission" date="2014-05" db="EMBL/GenBank/DDBJ databases">
        <title>Key roles for freshwater Actinobacteria revealed by deep metagenomic sequencing.</title>
        <authorList>
            <person name="Ghai R."/>
            <person name="Mizuno C.M."/>
            <person name="Picazo A."/>
            <person name="Camacho A."/>
            <person name="Rodriguez-Valera F."/>
        </authorList>
    </citation>
    <scope>NUCLEOTIDE SEQUENCE</scope>
</reference>
<sequence>ALATSFKGEDGLSMLIDLNELILRFAVRDYDRAHQILNRLPNDLLYANRYRQSLSAVSKGENKLKEIPANLSATSPRDLIWKNLVLCSASLDKETVALDALKSALDIGSRVGAKETFLRQDPQILELIIRSAAKRPTVYLEELARAAANRMSTKAGQNSTLTEPLTKREIDVLRSLASGKPITAIGKNLHISHNTMKTHLRNIYRKLKANGRDQAVGKAQALFII</sequence>
<evidence type="ECO:0000256" key="3">
    <source>
        <dbReference type="ARBA" id="ARBA00023163"/>
    </source>
</evidence>
<dbReference type="Pfam" id="PF00196">
    <property type="entry name" value="GerE"/>
    <property type="match status" value="1"/>
</dbReference>
<keyword evidence="1" id="KW-0805">Transcription regulation</keyword>
<dbReference type="PANTHER" id="PTHR44688:SF16">
    <property type="entry name" value="DNA-BINDING TRANSCRIPTIONAL ACTIVATOR DEVR_DOSR"/>
    <property type="match status" value="1"/>
</dbReference>
<dbReference type="CDD" id="cd06170">
    <property type="entry name" value="LuxR_C_like"/>
    <property type="match status" value="1"/>
</dbReference>
<proteinExistence type="predicted"/>
<accession>A0A094SEX1</accession>
<dbReference type="PRINTS" id="PR00038">
    <property type="entry name" value="HTHLUXR"/>
</dbReference>
<dbReference type="SUPFAM" id="SSF46894">
    <property type="entry name" value="C-terminal effector domain of the bipartite response regulators"/>
    <property type="match status" value="1"/>
</dbReference>
<feature type="domain" description="HTH luxR-type" evidence="4">
    <location>
        <begin position="158"/>
        <end position="223"/>
    </location>
</feature>
<evidence type="ECO:0000256" key="2">
    <source>
        <dbReference type="ARBA" id="ARBA00023125"/>
    </source>
</evidence>
<gene>
    <name evidence="5" type="ORF">GM50_13600</name>
</gene>
<protein>
    <recommendedName>
        <fullName evidence="4">HTH luxR-type domain-containing protein</fullName>
    </recommendedName>
</protein>
<dbReference type="EMBL" id="JNSK01000057">
    <property type="protein sequence ID" value="KGA16788.1"/>
    <property type="molecule type" value="Genomic_DNA"/>
</dbReference>
<dbReference type="AlphaFoldDB" id="A0A094SEX1"/>
<name>A0A094SEX1_9ZZZZ</name>
<dbReference type="Gene3D" id="1.10.10.10">
    <property type="entry name" value="Winged helix-like DNA-binding domain superfamily/Winged helix DNA-binding domain"/>
    <property type="match status" value="1"/>
</dbReference>
<evidence type="ECO:0000256" key="1">
    <source>
        <dbReference type="ARBA" id="ARBA00023015"/>
    </source>
</evidence>
<dbReference type="PANTHER" id="PTHR44688">
    <property type="entry name" value="DNA-BINDING TRANSCRIPTIONAL ACTIVATOR DEVR_DOSR"/>
    <property type="match status" value="1"/>
</dbReference>
<comment type="caution">
    <text evidence="5">The sequence shown here is derived from an EMBL/GenBank/DDBJ whole genome shotgun (WGS) entry which is preliminary data.</text>
</comment>
<feature type="non-terminal residue" evidence="5">
    <location>
        <position position="1"/>
    </location>
</feature>
<organism evidence="5">
    <name type="scientific">freshwater metagenome</name>
    <dbReference type="NCBI Taxonomy" id="449393"/>
    <lineage>
        <taxon>unclassified sequences</taxon>
        <taxon>metagenomes</taxon>
        <taxon>ecological metagenomes</taxon>
    </lineage>
</organism>
<keyword evidence="2" id="KW-0238">DNA-binding</keyword>
<dbReference type="InterPro" id="IPR036388">
    <property type="entry name" value="WH-like_DNA-bd_sf"/>
</dbReference>
<dbReference type="GO" id="GO:0003677">
    <property type="term" value="F:DNA binding"/>
    <property type="evidence" value="ECO:0007669"/>
    <property type="project" value="UniProtKB-KW"/>
</dbReference>
<dbReference type="InterPro" id="IPR016032">
    <property type="entry name" value="Sig_transdc_resp-reg_C-effctor"/>
</dbReference>